<evidence type="ECO:0000256" key="2">
    <source>
        <dbReference type="ARBA" id="ARBA00022490"/>
    </source>
</evidence>
<keyword evidence="5 13" id="KW-0255">Endonuclease</keyword>
<keyword evidence="9 13" id="KW-0233">DNA recombination</keyword>
<evidence type="ECO:0000256" key="8">
    <source>
        <dbReference type="ARBA" id="ARBA00022842"/>
    </source>
</evidence>
<evidence type="ECO:0000256" key="7">
    <source>
        <dbReference type="ARBA" id="ARBA00022801"/>
    </source>
</evidence>
<keyword evidence="16" id="KW-1185">Reference proteome</keyword>
<dbReference type="SUPFAM" id="SSF52980">
    <property type="entry name" value="Restriction endonuclease-like"/>
    <property type="match status" value="1"/>
</dbReference>
<dbReference type="Gene3D" id="3.40.1350.10">
    <property type="match status" value="1"/>
</dbReference>
<proteinExistence type="inferred from homology"/>
<evidence type="ECO:0000256" key="4">
    <source>
        <dbReference type="ARBA" id="ARBA00022723"/>
    </source>
</evidence>
<dbReference type="InterPro" id="IPR004612">
    <property type="entry name" value="Resolv_RecU"/>
</dbReference>
<keyword evidence="8 13" id="KW-0460">Magnesium</keyword>
<evidence type="ECO:0000256" key="9">
    <source>
        <dbReference type="ARBA" id="ARBA00023172"/>
    </source>
</evidence>
<comment type="similarity">
    <text evidence="11 13">Belongs to the RecU family.</text>
</comment>
<evidence type="ECO:0000313" key="16">
    <source>
        <dbReference type="Proteomes" id="UP000051521"/>
    </source>
</evidence>
<comment type="cofactor">
    <cofactor evidence="13">
        <name>Mg(2+)</name>
        <dbReference type="ChEBI" id="CHEBI:18420"/>
    </cofactor>
    <text evidence="13">Binds 1 Mg(2+) ion per subunit.</text>
</comment>
<dbReference type="EMBL" id="AYZO01000002">
    <property type="protein sequence ID" value="KRN14579.1"/>
    <property type="molecule type" value="Genomic_DNA"/>
</dbReference>
<comment type="subcellular location">
    <subcellularLocation>
        <location evidence="1 13">Cytoplasm</location>
    </subcellularLocation>
</comment>
<dbReference type="Pfam" id="PF03838">
    <property type="entry name" value="RecU"/>
    <property type="match status" value="1"/>
</dbReference>
<feature type="binding site" evidence="13">
    <location>
        <position position="100"/>
    </location>
    <ligand>
        <name>Mg(2+)</name>
        <dbReference type="ChEBI" id="CHEBI:18420"/>
    </ligand>
</feature>
<evidence type="ECO:0000256" key="10">
    <source>
        <dbReference type="ARBA" id="ARBA00023204"/>
    </source>
</evidence>
<keyword evidence="10 13" id="KW-0234">DNA repair</keyword>
<keyword evidence="6 13" id="KW-0227">DNA damage</keyword>
<name>A0ABR5Q0N6_9LACO</name>
<organism evidence="15 16">
    <name type="scientific">Lactobacillus gigeriorum DSM 23908 = CRBIP 24.85</name>
    <dbReference type="NCBI Taxonomy" id="1423751"/>
    <lineage>
        <taxon>Bacteria</taxon>
        <taxon>Bacillati</taxon>
        <taxon>Bacillota</taxon>
        <taxon>Bacilli</taxon>
        <taxon>Lactobacillales</taxon>
        <taxon>Lactobacillaceae</taxon>
        <taxon>Lactobacillus</taxon>
    </lineage>
</organism>
<dbReference type="InterPro" id="IPR011856">
    <property type="entry name" value="tRNA_endonuc-like_dom_sf"/>
</dbReference>
<sequence>MLTGVIIMVKYPSGSLPIFQKDFKQPKIRKAYHHKKEVNFSDRGMTLEQQINESNQYYLEKGIAVVHKKPTPIQIVKVDYPRRSKAVIKEAYFRQASTTDYNGVYQGFYLDFEAKETRNKTNFPLKNFHEHQIYHLDACLKQAGICFTIIGFTSLKRYFVTPASFVISKWHEKNSSSMTLEEIENNSIEIKSGFHPTLPYLEAVDQFIADRKMNNGK</sequence>
<dbReference type="InterPro" id="IPR011335">
    <property type="entry name" value="Restrct_endonuc-II-like"/>
</dbReference>
<comment type="catalytic activity">
    <reaction evidence="13">
        <text>Endonucleolytic cleavage at a junction such as a reciprocal single-stranded crossover between two homologous DNA duplexes (Holliday junction).</text>
        <dbReference type="EC" id="3.1.21.10"/>
    </reaction>
</comment>
<dbReference type="NCBIfam" id="TIGR00648">
    <property type="entry name" value="recU"/>
    <property type="match status" value="1"/>
</dbReference>
<feature type="binding site" evidence="13">
    <location>
        <position position="132"/>
    </location>
    <ligand>
        <name>Mg(2+)</name>
        <dbReference type="ChEBI" id="CHEBI:18420"/>
    </ligand>
</feature>
<feature type="site" description="Transition state stabilizer" evidence="13">
    <location>
        <position position="115"/>
    </location>
</feature>
<dbReference type="HAMAP" id="MF_00130">
    <property type="entry name" value="RecU"/>
    <property type="match status" value="1"/>
</dbReference>
<evidence type="ECO:0000256" key="6">
    <source>
        <dbReference type="ARBA" id="ARBA00022763"/>
    </source>
</evidence>
<evidence type="ECO:0000256" key="14">
    <source>
        <dbReference type="NCBIfam" id="TIGR00648"/>
    </source>
</evidence>
<evidence type="ECO:0000256" key="1">
    <source>
        <dbReference type="ARBA" id="ARBA00004496"/>
    </source>
</evidence>
<reference evidence="15 16" key="1">
    <citation type="journal article" date="2015" name="Genome Announc.">
        <title>Expanding the biotechnology potential of lactobacilli through comparative genomics of 213 strains and associated genera.</title>
        <authorList>
            <person name="Sun Z."/>
            <person name="Harris H.M."/>
            <person name="McCann A."/>
            <person name="Guo C."/>
            <person name="Argimon S."/>
            <person name="Zhang W."/>
            <person name="Yang X."/>
            <person name="Jeffery I.B."/>
            <person name="Cooney J.C."/>
            <person name="Kagawa T.F."/>
            <person name="Liu W."/>
            <person name="Song Y."/>
            <person name="Salvetti E."/>
            <person name="Wrobel A."/>
            <person name="Rasinkangas P."/>
            <person name="Parkhill J."/>
            <person name="Rea M.C."/>
            <person name="O'Sullivan O."/>
            <person name="Ritari J."/>
            <person name="Douillard F.P."/>
            <person name="Paul Ross R."/>
            <person name="Yang R."/>
            <person name="Briner A.E."/>
            <person name="Felis G.E."/>
            <person name="de Vos W.M."/>
            <person name="Barrangou R."/>
            <person name="Klaenhammer T.R."/>
            <person name="Caufield P.W."/>
            <person name="Cui Y."/>
            <person name="Zhang H."/>
            <person name="O'Toole P.W."/>
        </authorList>
    </citation>
    <scope>NUCLEOTIDE SEQUENCE [LARGE SCALE GENOMIC DNA]</scope>
    <source>
        <strain evidence="15 16">DSM 23908</strain>
    </source>
</reference>
<evidence type="ECO:0000256" key="12">
    <source>
        <dbReference type="ARBA" id="ARBA00029523"/>
    </source>
</evidence>
<dbReference type="NCBIfam" id="NF002584">
    <property type="entry name" value="PRK02234.1-5"/>
    <property type="match status" value="1"/>
</dbReference>
<evidence type="ECO:0000256" key="13">
    <source>
        <dbReference type="HAMAP-Rule" id="MF_00130"/>
    </source>
</evidence>
<feature type="binding site" evidence="13">
    <location>
        <position position="98"/>
    </location>
    <ligand>
        <name>Mg(2+)</name>
        <dbReference type="ChEBI" id="CHEBI:18420"/>
    </ligand>
</feature>
<keyword evidence="4 13" id="KW-0479">Metal-binding</keyword>
<dbReference type="CDD" id="cd22354">
    <property type="entry name" value="RecU-like"/>
    <property type="match status" value="1"/>
</dbReference>
<comment type="function">
    <text evidence="13">Endonuclease that resolves Holliday junction intermediates in genetic recombination. Cleaves mobile four-strand junctions by introducing symmetrical nicks in paired strands. Promotes annealing of linear ssDNA with homologous dsDNA. Required for DNA repair, homologous recombination and chromosome segregation.</text>
</comment>
<dbReference type="PIRSF" id="PIRSF037785">
    <property type="entry name" value="RecU"/>
    <property type="match status" value="1"/>
</dbReference>
<feature type="binding site" evidence="13">
    <location>
        <position position="113"/>
    </location>
    <ligand>
        <name>Mg(2+)</name>
        <dbReference type="ChEBI" id="CHEBI:18420"/>
    </ligand>
</feature>
<gene>
    <name evidence="13" type="primary">recU</name>
    <name evidence="15" type="ORF">FC38_GL000662</name>
</gene>
<comment type="caution">
    <text evidence="15">The sequence shown here is derived from an EMBL/GenBank/DDBJ whole genome shotgun (WGS) entry which is preliminary data.</text>
</comment>
<keyword evidence="3 13" id="KW-0540">Nuclease</keyword>
<accession>A0ABR5Q0N6</accession>
<evidence type="ECO:0000256" key="5">
    <source>
        <dbReference type="ARBA" id="ARBA00022759"/>
    </source>
</evidence>
<keyword evidence="7 13" id="KW-0378">Hydrolase</keyword>
<keyword evidence="2 13" id="KW-0963">Cytoplasm</keyword>
<dbReference type="EC" id="3.1.21.10" evidence="13 14"/>
<evidence type="ECO:0000256" key="3">
    <source>
        <dbReference type="ARBA" id="ARBA00022722"/>
    </source>
</evidence>
<dbReference type="Proteomes" id="UP000051521">
    <property type="component" value="Unassembled WGS sequence"/>
</dbReference>
<evidence type="ECO:0000256" key="11">
    <source>
        <dbReference type="ARBA" id="ARBA00023447"/>
    </source>
</evidence>
<protein>
    <recommendedName>
        <fullName evidence="12 13">Holliday junction resolvase RecU</fullName>
        <ecNumber evidence="13 14">3.1.21.10</ecNumber>
    </recommendedName>
    <alternativeName>
        <fullName evidence="13">Recombination protein U homolog</fullName>
    </alternativeName>
</protein>
<evidence type="ECO:0000313" key="15">
    <source>
        <dbReference type="EMBL" id="KRN14579.1"/>
    </source>
</evidence>